<dbReference type="Pfam" id="PF05944">
    <property type="entry name" value="Phage_term_smal"/>
    <property type="match status" value="1"/>
</dbReference>
<dbReference type="EMBL" id="QYMX01000077">
    <property type="protein sequence ID" value="TXW59982.1"/>
    <property type="molecule type" value="Genomic_DNA"/>
</dbReference>
<dbReference type="InterPro" id="IPR010270">
    <property type="entry name" value="Phage_P2_GpM"/>
</dbReference>
<organism evidence="2">
    <name type="scientific">Escherichia coli</name>
    <dbReference type="NCBI Taxonomy" id="562"/>
    <lineage>
        <taxon>Bacteria</taxon>
        <taxon>Pseudomonadati</taxon>
        <taxon>Pseudomonadota</taxon>
        <taxon>Gammaproteobacteria</taxon>
        <taxon>Enterobacterales</taxon>
        <taxon>Enterobacteriaceae</taxon>
        <taxon>Escherichia</taxon>
    </lineage>
</organism>
<name>A0A6D2F7Q4_ECOLX</name>
<proteinExistence type="predicted"/>
<evidence type="ECO:0000313" key="2">
    <source>
        <dbReference type="EMBL" id="TXW59982.1"/>
    </source>
</evidence>
<gene>
    <name evidence="2" type="ORF">D4M70_25510</name>
</gene>
<feature type="compositionally biased region" description="Basic residues" evidence="1">
    <location>
        <begin position="147"/>
        <end position="167"/>
    </location>
</feature>
<sequence length="167" mass="18441">AQDDILMTVMLWRLDTGDIAGALEIARYALKYGLTMPGKHRRTPPYMFTEEVALAAMRAHAAGESVDTRLLTETLELTATADMPDEVRAKLHKITGLFLRDAGDAAGALAHLQRATQLDCQAGVKKEIERLERELKPKPEPKAATRAPRKTRSVTPAKRGRPKKKTS</sequence>
<accession>A0A6D2F7Q4</accession>
<feature type="region of interest" description="Disordered" evidence="1">
    <location>
        <begin position="130"/>
        <end position="167"/>
    </location>
</feature>
<dbReference type="GO" id="GO:0004519">
    <property type="term" value="F:endonuclease activity"/>
    <property type="evidence" value="ECO:0007669"/>
    <property type="project" value="InterPro"/>
</dbReference>
<feature type="compositionally biased region" description="Basic and acidic residues" evidence="1">
    <location>
        <begin position="130"/>
        <end position="143"/>
    </location>
</feature>
<protein>
    <submittedName>
        <fullName evidence="2">Terminase</fullName>
    </submittedName>
</protein>
<evidence type="ECO:0000256" key="1">
    <source>
        <dbReference type="SAM" id="MobiDB-lite"/>
    </source>
</evidence>
<reference evidence="2" key="1">
    <citation type="submission" date="2018-09" db="EMBL/GenBank/DDBJ databases">
        <title>Persistent metagenomic signatures of early life antibiotic treatment in the infant gut microbiota and resistome.</title>
        <authorList>
            <person name="Gasparrini A.J."/>
        </authorList>
    </citation>
    <scope>NUCLEOTIDE SEQUENCE</scope>
    <source>
        <strain evidence="2">N039.E-6</strain>
    </source>
</reference>
<dbReference type="RefSeq" id="WP_148374412.1">
    <property type="nucleotide sequence ID" value="NZ_QYMX01000077.1"/>
</dbReference>
<dbReference type="AlphaFoldDB" id="A0A6D2F7Q4"/>
<dbReference type="GO" id="GO:0003677">
    <property type="term" value="F:DNA binding"/>
    <property type="evidence" value="ECO:0007669"/>
    <property type="project" value="InterPro"/>
</dbReference>
<comment type="caution">
    <text evidence="2">The sequence shown here is derived from an EMBL/GenBank/DDBJ whole genome shotgun (WGS) entry which is preliminary data.</text>
</comment>
<feature type="non-terminal residue" evidence="2">
    <location>
        <position position="1"/>
    </location>
</feature>